<reference evidence="11" key="1">
    <citation type="submission" date="2017-08" db="EMBL/GenBank/DDBJ databases">
        <authorList>
            <person name="Polle J.E."/>
            <person name="Barry K."/>
            <person name="Cushman J."/>
            <person name="Schmutz J."/>
            <person name="Tran D."/>
            <person name="Hathwaick L.T."/>
            <person name="Yim W.C."/>
            <person name="Jenkins J."/>
            <person name="Mckie-Krisberg Z.M."/>
            <person name="Prochnik S."/>
            <person name="Lindquist E."/>
            <person name="Dockter R.B."/>
            <person name="Adam C."/>
            <person name="Molina H."/>
            <person name="Bunkerborg J."/>
            <person name="Jin E."/>
            <person name="Buchheim M."/>
            <person name="Magnuson J."/>
        </authorList>
    </citation>
    <scope>NUCLEOTIDE SEQUENCE</scope>
    <source>
        <strain evidence="11">CCAP 19/18</strain>
    </source>
</reference>
<dbReference type="InterPro" id="IPR009038">
    <property type="entry name" value="GOLD_dom"/>
</dbReference>
<dbReference type="Proteomes" id="UP000815325">
    <property type="component" value="Unassembled WGS sequence"/>
</dbReference>
<evidence type="ECO:0000256" key="4">
    <source>
        <dbReference type="ARBA" id="ARBA00022729"/>
    </source>
</evidence>
<evidence type="ECO:0000256" key="6">
    <source>
        <dbReference type="ARBA" id="ARBA00023136"/>
    </source>
</evidence>
<dbReference type="InterPro" id="IPR015720">
    <property type="entry name" value="Emp24-like"/>
</dbReference>
<keyword evidence="6 8" id="KW-0472">Membrane</keyword>
<feature type="transmembrane region" description="Helical" evidence="8">
    <location>
        <begin position="182"/>
        <end position="204"/>
    </location>
</feature>
<dbReference type="EMBL" id="MU069996">
    <property type="protein sequence ID" value="KAF5830901.1"/>
    <property type="molecule type" value="Genomic_DNA"/>
</dbReference>
<evidence type="ECO:0000256" key="1">
    <source>
        <dbReference type="ARBA" id="ARBA00004479"/>
    </source>
</evidence>
<organism evidence="11 12">
    <name type="scientific">Dunaliella salina</name>
    <name type="common">Green alga</name>
    <name type="synonym">Protococcus salinus</name>
    <dbReference type="NCBI Taxonomy" id="3046"/>
    <lineage>
        <taxon>Eukaryota</taxon>
        <taxon>Viridiplantae</taxon>
        <taxon>Chlorophyta</taxon>
        <taxon>core chlorophytes</taxon>
        <taxon>Chlorophyceae</taxon>
        <taxon>CS clade</taxon>
        <taxon>Chlamydomonadales</taxon>
        <taxon>Dunaliellaceae</taxon>
        <taxon>Dunaliella</taxon>
    </lineage>
</organism>
<proteinExistence type="inferred from homology"/>
<gene>
    <name evidence="11" type="ORF">DUNSADRAFT_13911</name>
</gene>
<feature type="chain" id="PRO_5047519839" evidence="9">
    <location>
        <begin position="25"/>
        <end position="211"/>
    </location>
</feature>
<evidence type="ECO:0000313" key="12">
    <source>
        <dbReference type="Proteomes" id="UP000815325"/>
    </source>
</evidence>
<keyword evidence="12" id="KW-1185">Reference proteome</keyword>
<dbReference type="PANTHER" id="PTHR22811">
    <property type="entry name" value="TRANSMEMBRANE EMP24 DOMAIN-CONTAINING PROTEIN"/>
    <property type="match status" value="1"/>
</dbReference>
<name>A0ABQ7G8H2_DUNSA</name>
<sequence length="211" mass="24560">MMRGLERSLLVLLLCACCWEQCRAIKLKFYREECMTYTVRMYEPVHGSFVVMPDFHGTQTEYDLTITAPSGALAENIKAQTEGKFKIVPYESGRYKFCLTVSNQRKVSRNVRSGQPDTVMWDMHVGHIDYNTNHAKEDDTKSLWHAVDQVDTQLQQLRTTQNYLYWRERSHRKTIESTNSRVLWFAILRASTLVVASIAQVLGVRHMFSKK</sequence>
<keyword evidence="4 9" id="KW-0732">Signal</keyword>
<evidence type="ECO:0000313" key="11">
    <source>
        <dbReference type="EMBL" id="KAF5830901.1"/>
    </source>
</evidence>
<evidence type="ECO:0000256" key="8">
    <source>
        <dbReference type="SAM" id="Phobius"/>
    </source>
</evidence>
<dbReference type="SMART" id="SM01190">
    <property type="entry name" value="EMP24_GP25L"/>
    <property type="match status" value="1"/>
</dbReference>
<evidence type="ECO:0000256" key="2">
    <source>
        <dbReference type="ARBA" id="ARBA00007104"/>
    </source>
</evidence>
<dbReference type="PROSITE" id="PS50866">
    <property type="entry name" value="GOLD"/>
    <property type="match status" value="1"/>
</dbReference>
<evidence type="ECO:0000256" key="5">
    <source>
        <dbReference type="ARBA" id="ARBA00022989"/>
    </source>
</evidence>
<comment type="caution">
    <text evidence="11">The sequence shown here is derived from an EMBL/GenBank/DDBJ whole genome shotgun (WGS) entry which is preliminary data.</text>
</comment>
<comment type="similarity">
    <text evidence="2 7">Belongs to the EMP24/GP25L family.</text>
</comment>
<dbReference type="Pfam" id="PF01105">
    <property type="entry name" value="EMP24_GP25L"/>
    <property type="match status" value="1"/>
</dbReference>
<feature type="signal peptide" evidence="9">
    <location>
        <begin position="1"/>
        <end position="24"/>
    </location>
</feature>
<keyword evidence="5 8" id="KW-1133">Transmembrane helix</keyword>
<comment type="subcellular location">
    <subcellularLocation>
        <location evidence="1 7">Membrane</location>
        <topology evidence="1 7">Single-pass type I membrane protein</topology>
    </subcellularLocation>
</comment>
<evidence type="ECO:0000256" key="9">
    <source>
        <dbReference type="SAM" id="SignalP"/>
    </source>
</evidence>
<accession>A0ABQ7G8H2</accession>
<feature type="domain" description="GOLD" evidence="10">
    <location>
        <begin position="32"/>
        <end position="125"/>
    </location>
</feature>
<protein>
    <submittedName>
        <fullName evidence="11">Emp24/gp25L/p24 family protein</fullName>
    </submittedName>
</protein>
<evidence type="ECO:0000259" key="10">
    <source>
        <dbReference type="PROSITE" id="PS50866"/>
    </source>
</evidence>
<evidence type="ECO:0000256" key="3">
    <source>
        <dbReference type="ARBA" id="ARBA00022692"/>
    </source>
</evidence>
<keyword evidence="3 7" id="KW-0812">Transmembrane</keyword>
<evidence type="ECO:0000256" key="7">
    <source>
        <dbReference type="RuleBase" id="RU003827"/>
    </source>
</evidence>